<reference evidence="1 2" key="1">
    <citation type="submission" date="2019-10" db="EMBL/GenBank/DDBJ databases">
        <title>Genomic and transcriptomic insights into the perfect genentic adaptation of a filamentous nitrogen-fixing cyanobacterium to rice fields.</title>
        <authorList>
            <person name="Chen Z."/>
        </authorList>
    </citation>
    <scope>NUCLEOTIDE SEQUENCE [LARGE SCALE GENOMIC DNA]</scope>
    <source>
        <strain evidence="1">CCNUC1</strain>
    </source>
</reference>
<dbReference type="Proteomes" id="UP000326678">
    <property type="component" value="Chromosome Gxm1"/>
</dbReference>
<dbReference type="AlphaFoldDB" id="A0A5P8W5U0"/>
<accession>A0A5P8W5U0</accession>
<gene>
    <name evidence="1" type="ORF">GXM_05506</name>
</gene>
<keyword evidence="2" id="KW-1185">Reference proteome</keyword>
<dbReference type="KEGG" id="nsh:GXM_05506"/>
<name>A0A5P8W5U0_9NOSO</name>
<protein>
    <submittedName>
        <fullName evidence="1">Uncharacterized protein</fullName>
    </submittedName>
</protein>
<dbReference type="EMBL" id="CP045226">
    <property type="protein sequence ID" value="QFS48014.1"/>
    <property type="molecule type" value="Genomic_DNA"/>
</dbReference>
<evidence type="ECO:0000313" key="1">
    <source>
        <dbReference type="EMBL" id="QFS48014.1"/>
    </source>
</evidence>
<organism evidence="1 2">
    <name type="scientific">Nostoc sphaeroides CCNUC1</name>
    <dbReference type="NCBI Taxonomy" id="2653204"/>
    <lineage>
        <taxon>Bacteria</taxon>
        <taxon>Bacillati</taxon>
        <taxon>Cyanobacteriota</taxon>
        <taxon>Cyanophyceae</taxon>
        <taxon>Nostocales</taxon>
        <taxon>Nostocaceae</taxon>
        <taxon>Nostoc</taxon>
    </lineage>
</organism>
<proteinExistence type="predicted"/>
<sequence length="50" mass="5573">MEKTSTARRKSPFGCAQGKKVKSQKSKVLYIKTFASFKIVALFTPRCTSS</sequence>
<evidence type="ECO:0000313" key="2">
    <source>
        <dbReference type="Proteomes" id="UP000326678"/>
    </source>
</evidence>